<proteinExistence type="predicted"/>
<dbReference type="AlphaFoldDB" id="A0A4R2RCS3"/>
<dbReference type="RefSeq" id="WP_132876000.1">
    <property type="nucleotide sequence ID" value="NZ_SLXQ01000001.1"/>
</dbReference>
<gene>
    <name evidence="2" type="ORF">EV191_1011488</name>
</gene>
<evidence type="ECO:0000259" key="1">
    <source>
        <dbReference type="Pfam" id="PF03992"/>
    </source>
</evidence>
<sequence>MTSTQVIEIIRYDLPAGRVEEFLDAYAQSLPHLSADPHCLSVEVLRSIGAKTHRVLVRIGWDSIEGHEVAFTEGPHFERFITPLRPWLGYVVEMTHYEQVGL</sequence>
<keyword evidence="3" id="KW-1185">Reference proteome</keyword>
<keyword evidence="2" id="KW-0560">Oxidoreductase</keyword>
<evidence type="ECO:0000313" key="2">
    <source>
        <dbReference type="EMBL" id="TCP57531.1"/>
    </source>
</evidence>
<accession>A0A4R2RCS3</accession>
<keyword evidence="2" id="KW-0503">Monooxygenase</keyword>
<dbReference type="InterPro" id="IPR007138">
    <property type="entry name" value="ABM_dom"/>
</dbReference>
<dbReference type="GO" id="GO:0004497">
    <property type="term" value="F:monooxygenase activity"/>
    <property type="evidence" value="ECO:0007669"/>
    <property type="project" value="UniProtKB-KW"/>
</dbReference>
<dbReference type="SUPFAM" id="SSF54909">
    <property type="entry name" value="Dimeric alpha+beta barrel"/>
    <property type="match status" value="1"/>
</dbReference>
<name>A0A4R2RCS3_9PSEU</name>
<dbReference type="Gene3D" id="3.30.70.100">
    <property type="match status" value="1"/>
</dbReference>
<dbReference type="Pfam" id="PF03992">
    <property type="entry name" value="ABM"/>
    <property type="match status" value="1"/>
</dbReference>
<dbReference type="EMBL" id="SLXQ01000001">
    <property type="protein sequence ID" value="TCP57531.1"/>
    <property type="molecule type" value="Genomic_DNA"/>
</dbReference>
<dbReference type="OrthoDB" id="9798157at2"/>
<evidence type="ECO:0000313" key="3">
    <source>
        <dbReference type="Proteomes" id="UP000294911"/>
    </source>
</evidence>
<protein>
    <submittedName>
        <fullName evidence="2">Quinol monooxygenase YgiN</fullName>
    </submittedName>
</protein>
<organism evidence="2 3">
    <name type="scientific">Tamaricihabitans halophyticus</name>
    <dbReference type="NCBI Taxonomy" id="1262583"/>
    <lineage>
        <taxon>Bacteria</taxon>
        <taxon>Bacillati</taxon>
        <taxon>Actinomycetota</taxon>
        <taxon>Actinomycetes</taxon>
        <taxon>Pseudonocardiales</taxon>
        <taxon>Pseudonocardiaceae</taxon>
        <taxon>Tamaricihabitans</taxon>
    </lineage>
</organism>
<dbReference type="InterPro" id="IPR011008">
    <property type="entry name" value="Dimeric_a/b-barrel"/>
</dbReference>
<dbReference type="Proteomes" id="UP000294911">
    <property type="component" value="Unassembled WGS sequence"/>
</dbReference>
<feature type="domain" description="ABM" evidence="1">
    <location>
        <begin position="6"/>
        <end position="81"/>
    </location>
</feature>
<reference evidence="2 3" key="1">
    <citation type="submission" date="2019-03" db="EMBL/GenBank/DDBJ databases">
        <title>Genomic Encyclopedia of Type Strains, Phase IV (KMG-IV): sequencing the most valuable type-strain genomes for metagenomic binning, comparative biology and taxonomic classification.</title>
        <authorList>
            <person name="Goeker M."/>
        </authorList>
    </citation>
    <scope>NUCLEOTIDE SEQUENCE [LARGE SCALE GENOMIC DNA]</scope>
    <source>
        <strain evidence="2 3">DSM 45765</strain>
    </source>
</reference>
<comment type="caution">
    <text evidence="2">The sequence shown here is derived from an EMBL/GenBank/DDBJ whole genome shotgun (WGS) entry which is preliminary data.</text>
</comment>